<comment type="caution">
    <text evidence="1">The sequence shown here is derived from an EMBL/GenBank/DDBJ whole genome shotgun (WGS) entry which is preliminary data.</text>
</comment>
<keyword evidence="2" id="KW-1185">Reference proteome</keyword>
<evidence type="ECO:0000313" key="1">
    <source>
        <dbReference type="EMBL" id="KAH7852755.1"/>
    </source>
</evidence>
<protein>
    <submittedName>
        <fullName evidence="1">Uncharacterized protein</fullName>
    </submittedName>
</protein>
<evidence type="ECO:0000313" key="2">
    <source>
        <dbReference type="Proteomes" id="UP000828048"/>
    </source>
</evidence>
<dbReference type="Proteomes" id="UP000828048">
    <property type="component" value="Chromosome 8"/>
</dbReference>
<name>A0ACB7YGZ9_9ERIC</name>
<reference evidence="1 2" key="1">
    <citation type="journal article" date="2021" name="Hortic Res">
        <title>High-quality reference genome and annotation aids understanding of berry development for evergreen blueberry (Vaccinium darrowii).</title>
        <authorList>
            <person name="Yu J."/>
            <person name="Hulse-Kemp A.M."/>
            <person name="Babiker E."/>
            <person name="Staton M."/>
        </authorList>
    </citation>
    <scope>NUCLEOTIDE SEQUENCE [LARGE SCALE GENOMIC DNA]</scope>
    <source>
        <strain evidence="2">cv. NJ 8807/NJ 8810</strain>
        <tissue evidence="1">Young leaf</tissue>
    </source>
</reference>
<proteinExistence type="predicted"/>
<organism evidence="1 2">
    <name type="scientific">Vaccinium darrowii</name>
    <dbReference type="NCBI Taxonomy" id="229202"/>
    <lineage>
        <taxon>Eukaryota</taxon>
        <taxon>Viridiplantae</taxon>
        <taxon>Streptophyta</taxon>
        <taxon>Embryophyta</taxon>
        <taxon>Tracheophyta</taxon>
        <taxon>Spermatophyta</taxon>
        <taxon>Magnoliopsida</taxon>
        <taxon>eudicotyledons</taxon>
        <taxon>Gunneridae</taxon>
        <taxon>Pentapetalae</taxon>
        <taxon>asterids</taxon>
        <taxon>Ericales</taxon>
        <taxon>Ericaceae</taxon>
        <taxon>Vaccinioideae</taxon>
        <taxon>Vaccinieae</taxon>
        <taxon>Vaccinium</taxon>
    </lineage>
</organism>
<sequence>MNKEKVRDHLMDNLKFKINRDIIRMGPRAFHDLCDLLQRYGGLGPTRYATVEEQVAKGLYLLSHSATNSEVSFFFRRSGETTSRHFHRFLRAVISMEEHFLKQPEGSQVPLEISASNRFYPYFKDCVGALDGTHVAVKVSSKDAPRYRGRKGYPTLNVLAACTFDLRFTYVLPGWEGTASDSRIIKNALAREDKLKIPNGKYYLVDAGYMLRSGLITPYRGVRYHLKEYSNRPPQNACELFNLRHASLRNAIERTFGVVKKRFPIIGNTQPNYSVDTQSNIILACCIIHNFLMGVDPDEELIAEVDRELARRPTPRNEEQAPIENSEDAKRGEVIRNMIAATMWSDYVSKGAR</sequence>
<dbReference type="EMBL" id="CM037158">
    <property type="protein sequence ID" value="KAH7852755.1"/>
    <property type="molecule type" value="Genomic_DNA"/>
</dbReference>
<accession>A0ACB7YGZ9</accession>
<gene>
    <name evidence="1" type="ORF">Vadar_028878</name>
</gene>